<dbReference type="RefSeq" id="WP_166269853.1">
    <property type="nucleotide sequence ID" value="NZ_CP048029.1"/>
</dbReference>
<keyword evidence="3" id="KW-1185">Reference proteome</keyword>
<evidence type="ECO:0000313" key="2">
    <source>
        <dbReference type="EMBL" id="QIK37082.1"/>
    </source>
</evidence>
<dbReference type="EMBL" id="CP048029">
    <property type="protein sequence ID" value="QIK37082.1"/>
    <property type="molecule type" value="Genomic_DNA"/>
</dbReference>
<organism evidence="2 3">
    <name type="scientific">Caldichromatium japonicum</name>
    <dbReference type="NCBI Taxonomy" id="2699430"/>
    <lineage>
        <taxon>Bacteria</taxon>
        <taxon>Pseudomonadati</taxon>
        <taxon>Pseudomonadota</taxon>
        <taxon>Gammaproteobacteria</taxon>
        <taxon>Chromatiales</taxon>
        <taxon>Chromatiaceae</taxon>
        <taxon>Caldichromatium</taxon>
    </lineage>
</organism>
<proteinExistence type="predicted"/>
<dbReference type="SMART" id="SM00091">
    <property type="entry name" value="PAS"/>
    <property type="match status" value="1"/>
</dbReference>
<dbReference type="InterPro" id="IPR035965">
    <property type="entry name" value="PAS-like_dom_sf"/>
</dbReference>
<reference evidence="3" key="1">
    <citation type="submission" date="2020-01" db="EMBL/GenBank/DDBJ databases">
        <title>Caldichromatium gen. nov., sp. nov., a thermophilic purple sulfur bacterium member of the family Chromatiaceae isolated from Nakabusa hot spring, Japan.</title>
        <authorList>
            <person name="Saini M.K."/>
            <person name="Hanada S."/>
            <person name="Tank M."/>
        </authorList>
    </citation>
    <scope>NUCLEOTIDE SEQUENCE [LARGE SCALE GENOMIC DNA]</scope>
    <source>
        <strain evidence="3">No.7</strain>
    </source>
</reference>
<dbReference type="KEGG" id="cjap:GWK36_02650"/>
<dbReference type="InterPro" id="IPR000014">
    <property type="entry name" value="PAS"/>
</dbReference>
<evidence type="ECO:0000259" key="1">
    <source>
        <dbReference type="SMART" id="SM00091"/>
    </source>
</evidence>
<dbReference type="SUPFAM" id="SSF55785">
    <property type="entry name" value="PYP-like sensor domain (PAS domain)"/>
    <property type="match status" value="1"/>
</dbReference>
<dbReference type="AlphaFoldDB" id="A0A6G7VAV5"/>
<dbReference type="Gene3D" id="3.30.450.20">
    <property type="entry name" value="PAS domain"/>
    <property type="match status" value="1"/>
</dbReference>
<gene>
    <name evidence="2" type="ORF">GWK36_02650</name>
</gene>
<name>A0A6G7VAV5_9GAMM</name>
<evidence type="ECO:0000313" key="3">
    <source>
        <dbReference type="Proteomes" id="UP000502699"/>
    </source>
</evidence>
<feature type="domain" description="PAS" evidence="1">
    <location>
        <begin position="15"/>
        <end position="87"/>
    </location>
</feature>
<dbReference type="GO" id="GO:0006355">
    <property type="term" value="P:regulation of DNA-templated transcription"/>
    <property type="evidence" value="ECO:0007669"/>
    <property type="project" value="InterPro"/>
</dbReference>
<dbReference type="Pfam" id="PF00989">
    <property type="entry name" value="PAS"/>
    <property type="match status" value="1"/>
</dbReference>
<accession>A0A6G7VAV5</accession>
<sequence length="116" mass="12664">MHQPTAGGRHTLPAIDPNALLNSLHAGVVVHGPRTEILYANARALQLLRLTLDQALGKEAFDPAWHFLDEDRRTLPVERYPVNQVLASGQPLTNQVIGIIDSRSAAMTKAISPRSL</sequence>
<dbReference type="CDD" id="cd00130">
    <property type="entry name" value="PAS"/>
    <property type="match status" value="1"/>
</dbReference>
<dbReference type="InterPro" id="IPR013767">
    <property type="entry name" value="PAS_fold"/>
</dbReference>
<protein>
    <submittedName>
        <fullName evidence="2">PAS domain-containing protein</fullName>
    </submittedName>
</protein>
<dbReference type="Proteomes" id="UP000502699">
    <property type="component" value="Chromosome"/>
</dbReference>